<dbReference type="GO" id="GO:0005874">
    <property type="term" value="C:microtubule"/>
    <property type="evidence" value="ECO:0007669"/>
    <property type="project" value="UniProtKB-KW"/>
</dbReference>
<sequence>MSDAAAIRRQLKIKSGSVKRLLKEHNMYRKEAEELKLKVEKLVATGGDEWDIKNGDKMMEESNKMVKDTEQRLGVVAQELRDLVVRLKRDPKFADDEELIKAEDALEEANT</sequence>
<dbReference type="PANTHER" id="PTHR21500:SF0">
    <property type="entry name" value="TUBULIN-SPECIFIC CHAPERONE A"/>
    <property type="match status" value="1"/>
</dbReference>
<keyword evidence="3" id="KW-0963">Cytoplasm</keyword>
<dbReference type="GO" id="GO:0005829">
    <property type="term" value="C:cytosol"/>
    <property type="evidence" value="ECO:0007669"/>
    <property type="project" value="TreeGrafter"/>
</dbReference>
<dbReference type="GO" id="GO:0007023">
    <property type="term" value="P:post-chaperonin tubulin folding pathway"/>
    <property type="evidence" value="ECO:0007669"/>
    <property type="project" value="UniProtKB-UniRule"/>
</dbReference>
<name>A0A067QHP7_9AGAM</name>
<comment type="subcellular location">
    <subcellularLocation>
        <location evidence="3">Cytoplasm</location>
        <location evidence="3">Cytoskeleton</location>
    </subcellularLocation>
</comment>
<evidence type="ECO:0000256" key="4">
    <source>
        <dbReference type="SAM" id="Coils"/>
    </source>
</evidence>
<evidence type="ECO:0000313" key="5">
    <source>
        <dbReference type="EMBL" id="KDQ63027.1"/>
    </source>
</evidence>
<dbReference type="OrthoDB" id="296187at2759"/>
<dbReference type="HOGENOM" id="CLU_130569_3_1_1"/>
<dbReference type="PANTHER" id="PTHR21500">
    <property type="entry name" value="TUBULIN-SPECIFIC CHAPERONE A"/>
    <property type="match status" value="1"/>
</dbReference>
<dbReference type="EMBL" id="KL197710">
    <property type="protein sequence ID" value="KDQ63027.1"/>
    <property type="molecule type" value="Genomic_DNA"/>
</dbReference>
<evidence type="ECO:0000256" key="2">
    <source>
        <dbReference type="ARBA" id="ARBA00023186"/>
    </source>
</evidence>
<comment type="similarity">
    <text evidence="1 3">Belongs to the TBCA family.</text>
</comment>
<evidence type="ECO:0000256" key="3">
    <source>
        <dbReference type="RuleBase" id="RU364030"/>
    </source>
</evidence>
<dbReference type="InterPro" id="IPR036126">
    <property type="entry name" value="TBCA_sf"/>
</dbReference>
<reference evidence="6" key="1">
    <citation type="journal article" date="2014" name="Proc. Natl. Acad. Sci. U.S.A.">
        <title>Extensive sampling of basidiomycete genomes demonstrates inadequacy of the white-rot/brown-rot paradigm for wood decay fungi.</title>
        <authorList>
            <person name="Riley R."/>
            <person name="Salamov A.A."/>
            <person name="Brown D.W."/>
            <person name="Nagy L.G."/>
            <person name="Floudas D."/>
            <person name="Held B.W."/>
            <person name="Levasseur A."/>
            <person name="Lombard V."/>
            <person name="Morin E."/>
            <person name="Otillar R."/>
            <person name="Lindquist E.A."/>
            <person name="Sun H."/>
            <person name="LaButti K.M."/>
            <person name="Schmutz J."/>
            <person name="Jabbour D."/>
            <person name="Luo H."/>
            <person name="Baker S.E."/>
            <person name="Pisabarro A.G."/>
            <person name="Walton J.D."/>
            <person name="Blanchette R.A."/>
            <person name="Henrissat B."/>
            <person name="Martin F."/>
            <person name="Cullen D."/>
            <person name="Hibbett D.S."/>
            <person name="Grigoriev I.V."/>
        </authorList>
    </citation>
    <scope>NUCLEOTIDE SEQUENCE [LARGE SCALE GENOMIC DNA]</scope>
    <source>
        <strain evidence="6">MUCL 33604</strain>
    </source>
</reference>
<dbReference type="InterPro" id="IPR004226">
    <property type="entry name" value="TBCA"/>
</dbReference>
<dbReference type="GO" id="GO:0048487">
    <property type="term" value="F:beta-tubulin binding"/>
    <property type="evidence" value="ECO:0007669"/>
    <property type="project" value="InterPro"/>
</dbReference>
<evidence type="ECO:0000256" key="1">
    <source>
        <dbReference type="ARBA" id="ARBA00006806"/>
    </source>
</evidence>
<keyword evidence="2 3" id="KW-0143">Chaperone</keyword>
<proteinExistence type="inferred from homology"/>
<organism evidence="5 6">
    <name type="scientific">Jaapia argillacea MUCL 33604</name>
    <dbReference type="NCBI Taxonomy" id="933084"/>
    <lineage>
        <taxon>Eukaryota</taxon>
        <taxon>Fungi</taxon>
        <taxon>Dikarya</taxon>
        <taxon>Basidiomycota</taxon>
        <taxon>Agaricomycotina</taxon>
        <taxon>Agaricomycetes</taxon>
        <taxon>Agaricomycetidae</taxon>
        <taxon>Jaapiales</taxon>
        <taxon>Jaapiaceae</taxon>
        <taxon>Jaapia</taxon>
    </lineage>
</organism>
<dbReference type="STRING" id="933084.A0A067QHP7"/>
<dbReference type="Pfam" id="PF02970">
    <property type="entry name" value="TBCA"/>
    <property type="match status" value="1"/>
</dbReference>
<dbReference type="InParanoid" id="A0A067QHP7"/>
<keyword evidence="3" id="KW-0493">Microtubule</keyword>
<keyword evidence="6" id="KW-1185">Reference proteome</keyword>
<accession>A0A067QHP7</accession>
<gene>
    <name evidence="5" type="ORF">JAAARDRAFT_363888</name>
</gene>
<comment type="subunit">
    <text evidence="3">Supercomplex made of cofactors A to E. Cofactors A and D function by capturing and stabilizing tubulin in a quasi-native conformation. Cofactor E binds to the cofactor D-tubulin complex; interaction with cofactor C then causes the release of tubulin polypeptides that are committed to the native state.</text>
</comment>
<dbReference type="SUPFAM" id="SSF46988">
    <property type="entry name" value="Tubulin chaperone cofactor A"/>
    <property type="match status" value="1"/>
</dbReference>
<dbReference type="AlphaFoldDB" id="A0A067QHP7"/>
<protein>
    <recommendedName>
        <fullName evidence="3">Tubulin-specific chaperone A</fullName>
    </recommendedName>
</protein>
<dbReference type="GO" id="GO:0007021">
    <property type="term" value="P:tubulin complex assembly"/>
    <property type="evidence" value="ECO:0007669"/>
    <property type="project" value="UniProtKB-UniRule"/>
</dbReference>
<keyword evidence="4" id="KW-0175">Coiled coil</keyword>
<feature type="coiled-coil region" evidence="4">
    <location>
        <begin position="18"/>
        <end position="45"/>
    </location>
</feature>
<dbReference type="Proteomes" id="UP000027265">
    <property type="component" value="Unassembled WGS sequence"/>
</dbReference>
<keyword evidence="3" id="KW-0206">Cytoskeleton</keyword>
<dbReference type="Gene3D" id="1.20.58.90">
    <property type="match status" value="1"/>
</dbReference>
<evidence type="ECO:0000313" key="6">
    <source>
        <dbReference type="Proteomes" id="UP000027265"/>
    </source>
</evidence>